<reference evidence="3 4" key="1">
    <citation type="journal article" date="2018" name="Front. Microbiol.">
        <title>Genomic and genetic insights into a cosmopolitan fungus, Paecilomyces variotii (Eurotiales).</title>
        <authorList>
            <person name="Urquhart A.S."/>
            <person name="Mondo S.J."/>
            <person name="Makela M.R."/>
            <person name="Hane J.K."/>
            <person name="Wiebenga A."/>
            <person name="He G."/>
            <person name="Mihaltcheva S."/>
            <person name="Pangilinan J."/>
            <person name="Lipzen A."/>
            <person name="Barry K."/>
            <person name="de Vries R.P."/>
            <person name="Grigoriev I.V."/>
            <person name="Idnurm A."/>
        </authorList>
    </citation>
    <scope>NUCLEOTIDE SEQUENCE [LARGE SCALE GENOMIC DNA]</scope>
    <source>
        <strain evidence="3 4">CBS 101075</strain>
    </source>
</reference>
<keyword evidence="4" id="KW-1185">Reference proteome</keyword>
<protein>
    <submittedName>
        <fullName evidence="3">Uncharacterized protein</fullName>
    </submittedName>
</protein>
<keyword evidence="2" id="KW-0812">Transmembrane</keyword>
<comment type="caution">
    <text evidence="3">The sequence shown here is derived from an EMBL/GenBank/DDBJ whole genome shotgun (WGS) entry which is preliminary data.</text>
</comment>
<evidence type="ECO:0000256" key="1">
    <source>
        <dbReference type="SAM" id="MobiDB-lite"/>
    </source>
</evidence>
<dbReference type="Proteomes" id="UP000283841">
    <property type="component" value="Unassembled WGS sequence"/>
</dbReference>
<evidence type="ECO:0000313" key="3">
    <source>
        <dbReference type="EMBL" id="RWQ95603.1"/>
    </source>
</evidence>
<keyword evidence="2" id="KW-1133">Transmembrane helix</keyword>
<gene>
    <name evidence="3" type="ORF">C8Q69DRAFT_506941</name>
</gene>
<dbReference type="RefSeq" id="XP_028485248.1">
    <property type="nucleotide sequence ID" value="XM_028632845.1"/>
</dbReference>
<organism evidence="3 4">
    <name type="scientific">Byssochlamys spectabilis</name>
    <name type="common">Paecilomyces variotii</name>
    <dbReference type="NCBI Taxonomy" id="264951"/>
    <lineage>
        <taxon>Eukaryota</taxon>
        <taxon>Fungi</taxon>
        <taxon>Dikarya</taxon>
        <taxon>Ascomycota</taxon>
        <taxon>Pezizomycotina</taxon>
        <taxon>Eurotiomycetes</taxon>
        <taxon>Eurotiomycetidae</taxon>
        <taxon>Eurotiales</taxon>
        <taxon>Thermoascaceae</taxon>
        <taxon>Paecilomyces</taxon>
    </lineage>
</organism>
<dbReference type="EMBL" id="RCNU01000005">
    <property type="protein sequence ID" value="RWQ95603.1"/>
    <property type="molecule type" value="Genomic_DNA"/>
</dbReference>
<keyword evidence="2" id="KW-0472">Membrane</keyword>
<feature type="transmembrane region" description="Helical" evidence="2">
    <location>
        <begin position="81"/>
        <end position="98"/>
    </location>
</feature>
<sequence>MRVAHSASGKAVRPGPGWKRTSGPGRQAWQFSLALLLVTARAFSLPSLFVQLAVSGLAAAQKKRRARAFPLSPARRLNGPSVPLAFSLVFLFLFSLTLPHNPPPLPRIFILLFSLLSPSRCRPVHPAGPSRVVRLDLVSALNVVAGLKVAVSLDSSTLSPPCYSVARVEALDDPRLSRYRSCDCLPYDPAGHPIDAYDGYERYTHAAPLLPAPPGLRTSTGLAVHSPTIGYPRCAWRSHDRRHPVGRAFWTVAPPQGHRSNEDLKAERAVLAVEDTSH</sequence>
<dbReference type="GeneID" id="39602122"/>
<feature type="region of interest" description="Disordered" evidence="1">
    <location>
        <begin position="1"/>
        <end position="23"/>
    </location>
</feature>
<evidence type="ECO:0000256" key="2">
    <source>
        <dbReference type="SAM" id="Phobius"/>
    </source>
</evidence>
<name>A0A443HUU4_BYSSP</name>
<dbReference type="VEuPathDB" id="FungiDB:C8Q69DRAFT_506941"/>
<evidence type="ECO:0000313" key="4">
    <source>
        <dbReference type="Proteomes" id="UP000283841"/>
    </source>
</evidence>
<dbReference type="AlphaFoldDB" id="A0A443HUU4"/>
<feature type="transmembrane region" description="Helical" evidence="2">
    <location>
        <begin position="33"/>
        <end position="60"/>
    </location>
</feature>
<proteinExistence type="predicted"/>
<accession>A0A443HUU4</accession>